<dbReference type="Pfam" id="PF02811">
    <property type="entry name" value="PHP"/>
    <property type="match status" value="1"/>
</dbReference>
<proteinExistence type="predicted"/>
<dbReference type="InterPro" id="IPR050243">
    <property type="entry name" value="PHP_phosphatase"/>
</dbReference>
<dbReference type="RefSeq" id="WP_318798003.1">
    <property type="nucleotide sequence ID" value="NZ_JARUJP010000009.1"/>
</dbReference>
<dbReference type="SMART" id="SM00481">
    <property type="entry name" value="POLIIIAc"/>
    <property type="match status" value="1"/>
</dbReference>
<evidence type="ECO:0000313" key="2">
    <source>
        <dbReference type="EMBL" id="MDW8801416.1"/>
    </source>
</evidence>
<comment type="caution">
    <text evidence="2">The sequence shown here is derived from an EMBL/GenBank/DDBJ whole genome shotgun (WGS) entry which is preliminary data.</text>
</comment>
<accession>A0ABU4JTE3</accession>
<dbReference type="InterPro" id="IPR004013">
    <property type="entry name" value="PHP_dom"/>
</dbReference>
<organism evidence="2 3">
    <name type="scientific">Clostridium tanneri</name>
    <dbReference type="NCBI Taxonomy" id="3037988"/>
    <lineage>
        <taxon>Bacteria</taxon>
        <taxon>Bacillati</taxon>
        <taxon>Bacillota</taxon>
        <taxon>Clostridia</taxon>
        <taxon>Eubacteriales</taxon>
        <taxon>Clostridiaceae</taxon>
        <taxon>Clostridium</taxon>
    </lineage>
</organism>
<feature type="domain" description="Polymerase/histidinol phosphatase N-terminal" evidence="1">
    <location>
        <begin position="9"/>
        <end position="88"/>
    </location>
</feature>
<evidence type="ECO:0000259" key="1">
    <source>
        <dbReference type="SMART" id="SM00481"/>
    </source>
</evidence>
<keyword evidence="3" id="KW-1185">Reference proteome</keyword>
<dbReference type="PANTHER" id="PTHR36928">
    <property type="entry name" value="PHOSPHATASE YCDX-RELATED"/>
    <property type="match status" value="1"/>
</dbReference>
<protein>
    <submittedName>
        <fullName evidence="2">PHP domain-containing protein</fullName>
    </submittedName>
</protein>
<sequence>MNLNSIDLMDLHNHTIWSDGSHTADIIIKNAVKNGMTAVGISDHFNTSKCNSLQNHQLKEYIENINQLKDSYRHDIQVYAGIELSMDTELCDIKNLPYDELNKLDYVLFEYIDCFKNSIKFSELKEYSSKFCCKIGLAHTDLLYYSRIYGLKPLINMLKENNLFWELNVNDGYEYFSKLVRSRDSWRTNRFFKKLKQNNIQISVGSDTHNLQYYDFEQLQIGNLLAKHKSIKMLKYDFSISRAIHLNKGLTNYHI</sequence>
<dbReference type="InterPro" id="IPR003141">
    <property type="entry name" value="Pol/His_phosphatase_N"/>
</dbReference>
<dbReference type="PANTHER" id="PTHR36928:SF1">
    <property type="entry name" value="PHOSPHATASE YCDX-RELATED"/>
    <property type="match status" value="1"/>
</dbReference>
<name>A0ABU4JTE3_9CLOT</name>
<reference evidence="2 3" key="1">
    <citation type="submission" date="2023-04" db="EMBL/GenBank/DDBJ databases">
        <title>Clostridium tannerae sp. nov., isolated from the fecal material of an alpaca.</title>
        <authorList>
            <person name="Miller S."/>
            <person name="Hendry M."/>
            <person name="King J."/>
            <person name="Sankaranarayanan K."/>
            <person name="Lawson P.A."/>
        </authorList>
    </citation>
    <scope>NUCLEOTIDE SEQUENCE [LARGE SCALE GENOMIC DNA]</scope>
    <source>
        <strain evidence="2 3">A1-XYC3</strain>
    </source>
</reference>
<dbReference type="SUPFAM" id="SSF89550">
    <property type="entry name" value="PHP domain-like"/>
    <property type="match status" value="1"/>
</dbReference>
<dbReference type="EMBL" id="JARUJP010000009">
    <property type="protein sequence ID" value="MDW8801416.1"/>
    <property type="molecule type" value="Genomic_DNA"/>
</dbReference>
<dbReference type="Gene3D" id="3.20.20.140">
    <property type="entry name" value="Metal-dependent hydrolases"/>
    <property type="match status" value="1"/>
</dbReference>
<gene>
    <name evidence="2" type="ORF">P8V03_09645</name>
</gene>
<dbReference type="InterPro" id="IPR016195">
    <property type="entry name" value="Pol/histidinol_Pase-like"/>
</dbReference>
<evidence type="ECO:0000313" key="3">
    <source>
        <dbReference type="Proteomes" id="UP001281656"/>
    </source>
</evidence>
<dbReference type="Proteomes" id="UP001281656">
    <property type="component" value="Unassembled WGS sequence"/>
</dbReference>